<feature type="domain" description="UBX" evidence="2">
    <location>
        <begin position="294"/>
        <end position="374"/>
    </location>
</feature>
<evidence type="ECO:0000313" key="4">
    <source>
        <dbReference type="Proteomes" id="UP000682877"/>
    </source>
</evidence>
<dbReference type="InterPro" id="IPR006577">
    <property type="entry name" value="UAS"/>
</dbReference>
<dbReference type="PANTHER" id="PTHR23322">
    <property type="entry name" value="FAS-ASSOCIATED PROTEIN"/>
    <property type="match status" value="1"/>
</dbReference>
<dbReference type="InterPro" id="IPR001012">
    <property type="entry name" value="UBX_dom"/>
</dbReference>
<dbReference type="EMBL" id="LR999452">
    <property type="protein sequence ID" value="CAE5962600.1"/>
    <property type="molecule type" value="Genomic_DNA"/>
</dbReference>
<dbReference type="Gene3D" id="3.10.20.90">
    <property type="entry name" value="Phosphatidylinositol 3-kinase Catalytic Subunit, Chain A, domain 1"/>
    <property type="match status" value="1"/>
</dbReference>
<evidence type="ECO:0000313" key="3">
    <source>
        <dbReference type="EMBL" id="CAE5962600.1"/>
    </source>
</evidence>
<dbReference type="Gene3D" id="1.10.8.10">
    <property type="entry name" value="DNA helicase RuvA subunit, C-terminal domain"/>
    <property type="match status" value="1"/>
</dbReference>
<dbReference type="InterPro" id="IPR050730">
    <property type="entry name" value="UBX_domain-protein"/>
</dbReference>
<sequence length="376" mass="42822">MEIDQQRKLVSSFLEIAVDQTVETAIKCLNATNWKVEEAINLFFLIDKRNQTSTQKPSDSNSTRLSSLYRPSLNLLFNGSFEDAKATSSSEDLWLLVLIQSKTEIPCNTLNRELWSNDDVSQALEFRFMLWQVYDHTKEGRKISSFYKIDSAPPVVLLIVPITGKKMHTWSGEIKAQSFLEDLKKYIDATPHEYFASMARNMRVKTKKICHLDRDMATFLDDDFDDFDDSADEKSLNSYIREVNSPSDSVVVSSSGQELEDVIMTLSEHEEETCLSSDLFGFPVLTEEPKGDCDRSAVCSISVRFPNGRRKQRKFLKSEPIQLLWSFCYSHMEESEKKAFKLVQAIPGASKTLDYGAKATFDQSGIANSIILVTWE</sequence>
<dbReference type="AlphaFoldDB" id="A0A8S1ZM23"/>
<gene>
    <name evidence="3" type="ORF">AARE701A_LOCUS4295</name>
</gene>
<dbReference type="Pfam" id="PF13899">
    <property type="entry name" value="Thioredoxin_7"/>
    <property type="match status" value="1"/>
</dbReference>
<dbReference type="CDD" id="cd14273">
    <property type="entry name" value="UBA_TAP-C_like"/>
    <property type="match status" value="1"/>
</dbReference>
<proteinExistence type="predicted"/>
<reference evidence="3" key="1">
    <citation type="submission" date="2021-01" db="EMBL/GenBank/DDBJ databases">
        <authorList>
            <person name="Bezrukov I."/>
        </authorList>
    </citation>
    <scope>NUCLEOTIDE SEQUENCE</scope>
</reference>
<dbReference type="SUPFAM" id="SSF54236">
    <property type="entry name" value="Ubiquitin-like"/>
    <property type="match status" value="1"/>
</dbReference>
<evidence type="ECO:0000256" key="1">
    <source>
        <dbReference type="ARBA" id="ARBA00022786"/>
    </source>
</evidence>
<dbReference type="GO" id="GO:0043161">
    <property type="term" value="P:proteasome-mediated ubiquitin-dependent protein catabolic process"/>
    <property type="evidence" value="ECO:0007669"/>
    <property type="project" value="TreeGrafter"/>
</dbReference>
<accession>A0A8S1ZM23</accession>
<dbReference type="Gene3D" id="3.40.30.10">
    <property type="entry name" value="Glutaredoxin"/>
    <property type="match status" value="1"/>
</dbReference>
<dbReference type="InterPro" id="IPR029071">
    <property type="entry name" value="Ubiquitin-like_domsf"/>
</dbReference>
<dbReference type="CDD" id="cd02958">
    <property type="entry name" value="UAS"/>
    <property type="match status" value="1"/>
</dbReference>
<dbReference type="GO" id="GO:0005634">
    <property type="term" value="C:nucleus"/>
    <property type="evidence" value="ECO:0007669"/>
    <property type="project" value="TreeGrafter"/>
</dbReference>
<dbReference type="PANTHER" id="PTHR23322:SF78">
    <property type="entry name" value="PLANT UBX DOMAIN-CONTAINING PROTEIN 16-RELATED"/>
    <property type="match status" value="1"/>
</dbReference>
<dbReference type="InterPro" id="IPR036249">
    <property type="entry name" value="Thioredoxin-like_sf"/>
</dbReference>
<dbReference type="SMART" id="SM00594">
    <property type="entry name" value="UAS"/>
    <property type="match status" value="1"/>
</dbReference>
<dbReference type="GO" id="GO:0043130">
    <property type="term" value="F:ubiquitin binding"/>
    <property type="evidence" value="ECO:0007669"/>
    <property type="project" value="TreeGrafter"/>
</dbReference>
<dbReference type="Proteomes" id="UP000682877">
    <property type="component" value="Chromosome 2"/>
</dbReference>
<dbReference type="PROSITE" id="PS50033">
    <property type="entry name" value="UBX"/>
    <property type="match status" value="1"/>
</dbReference>
<dbReference type="SUPFAM" id="SSF52833">
    <property type="entry name" value="Thioredoxin-like"/>
    <property type="match status" value="1"/>
</dbReference>
<dbReference type="CDD" id="cd01767">
    <property type="entry name" value="UBX"/>
    <property type="match status" value="1"/>
</dbReference>
<name>A0A8S1ZM23_ARAAE</name>
<protein>
    <recommendedName>
        <fullName evidence="2">UBX domain-containing protein</fullName>
    </recommendedName>
</protein>
<dbReference type="Pfam" id="PF00789">
    <property type="entry name" value="UBX"/>
    <property type="match status" value="1"/>
</dbReference>
<evidence type="ECO:0000259" key="2">
    <source>
        <dbReference type="PROSITE" id="PS50033"/>
    </source>
</evidence>
<organism evidence="3 4">
    <name type="scientific">Arabidopsis arenosa</name>
    <name type="common">Sand rock-cress</name>
    <name type="synonym">Cardaminopsis arenosa</name>
    <dbReference type="NCBI Taxonomy" id="38785"/>
    <lineage>
        <taxon>Eukaryota</taxon>
        <taxon>Viridiplantae</taxon>
        <taxon>Streptophyta</taxon>
        <taxon>Embryophyta</taxon>
        <taxon>Tracheophyta</taxon>
        <taxon>Spermatophyta</taxon>
        <taxon>Magnoliopsida</taxon>
        <taxon>eudicotyledons</taxon>
        <taxon>Gunneridae</taxon>
        <taxon>Pentapetalae</taxon>
        <taxon>rosids</taxon>
        <taxon>malvids</taxon>
        <taxon>Brassicales</taxon>
        <taxon>Brassicaceae</taxon>
        <taxon>Camelineae</taxon>
        <taxon>Arabidopsis</taxon>
    </lineage>
</organism>
<keyword evidence="4" id="KW-1185">Reference proteome</keyword>
<dbReference type="Pfam" id="PF14555">
    <property type="entry name" value="UBA_4"/>
    <property type="match status" value="1"/>
</dbReference>
<keyword evidence="1" id="KW-0833">Ubl conjugation pathway</keyword>